<reference evidence="2" key="1">
    <citation type="submission" date="2023-10" db="EMBL/GenBank/DDBJ databases">
        <title>Genome assembly of Pristionchus species.</title>
        <authorList>
            <person name="Yoshida K."/>
            <person name="Sommer R.J."/>
        </authorList>
    </citation>
    <scope>NUCLEOTIDE SEQUENCE</scope>
    <source>
        <strain evidence="2">RS5133</strain>
    </source>
</reference>
<sequence length="107" mass="12068">FTINMDTVYQYIIEPALSACYALLLVAIARSPNNELKSAYYTFFLAVGIAGIANIVALLPFKASMQYKILSKRWEYPVLLFEYGSHIFGTTHTFAKFATIFTRVIAI</sequence>
<organism evidence="2 3">
    <name type="scientific">Pristionchus fissidentatus</name>
    <dbReference type="NCBI Taxonomy" id="1538716"/>
    <lineage>
        <taxon>Eukaryota</taxon>
        <taxon>Metazoa</taxon>
        <taxon>Ecdysozoa</taxon>
        <taxon>Nematoda</taxon>
        <taxon>Chromadorea</taxon>
        <taxon>Rhabditida</taxon>
        <taxon>Rhabditina</taxon>
        <taxon>Diplogasteromorpha</taxon>
        <taxon>Diplogasteroidea</taxon>
        <taxon>Neodiplogasteridae</taxon>
        <taxon>Pristionchus</taxon>
    </lineage>
</organism>
<dbReference type="AlphaFoldDB" id="A0AAV5V791"/>
<keyword evidence="1" id="KW-1133">Transmembrane helix</keyword>
<comment type="caution">
    <text evidence="2">The sequence shown here is derived from an EMBL/GenBank/DDBJ whole genome shotgun (WGS) entry which is preliminary data.</text>
</comment>
<evidence type="ECO:0000313" key="2">
    <source>
        <dbReference type="EMBL" id="GMT13725.1"/>
    </source>
</evidence>
<proteinExistence type="predicted"/>
<protein>
    <recommendedName>
        <fullName evidence="4">Serpentine receptor class gamma</fullName>
    </recommendedName>
</protein>
<feature type="non-terminal residue" evidence="2">
    <location>
        <position position="107"/>
    </location>
</feature>
<dbReference type="EMBL" id="BTSY01000002">
    <property type="protein sequence ID" value="GMT13725.1"/>
    <property type="molecule type" value="Genomic_DNA"/>
</dbReference>
<keyword evidence="1" id="KW-0472">Membrane</keyword>
<evidence type="ECO:0008006" key="4">
    <source>
        <dbReference type="Google" id="ProtNLM"/>
    </source>
</evidence>
<feature type="non-terminal residue" evidence="2">
    <location>
        <position position="1"/>
    </location>
</feature>
<evidence type="ECO:0000313" key="3">
    <source>
        <dbReference type="Proteomes" id="UP001432322"/>
    </source>
</evidence>
<gene>
    <name evidence="2" type="ORF">PFISCL1PPCAC_5022</name>
</gene>
<accession>A0AAV5V791</accession>
<feature type="transmembrane region" description="Helical" evidence="1">
    <location>
        <begin position="12"/>
        <end position="29"/>
    </location>
</feature>
<keyword evidence="3" id="KW-1185">Reference proteome</keyword>
<keyword evidence="1" id="KW-0812">Transmembrane</keyword>
<feature type="transmembrane region" description="Helical" evidence="1">
    <location>
        <begin position="41"/>
        <end position="61"/>
    </location>
</feature>
<name>A0AAV5V791_9BILA</name>
<evidence type="ECO:0000256" key="1">
    <source>
        <dbReference type="SAM" id="Phobius"/>
    </source>
</evidence>
<dbReference type="Proteomes" id="UP001432322">
    <property type="component" value="Unassembled WGS sequence"/>
</dbReference>